<sequence length="86" mass="9708">MLVVVSTLCSTELLAQTSIIFPFNLGEMLRIRPSLHHAQRTTVAASKKDPRGPGPFAEAKFRAYRRGLLTFLVCRWRAIIWRAPAV</sequence>
<evidence type="ECO:0000313" key="2">
    <source>
        <dbReference type="Proteomes" id="UP000241462"/>
    </source>
</evidence>
<dbReference type="AlphaFoldDB" id="A0A2T2ZXN3"/>
<feature type="non-terminal residue" evidence="1">
    <location>
        <position position="86"/>
    </location>
</feature>
<proteinExistence type="predicted"/>
<keyword evidence="2" id="KW-1185">Reference proteome</keyword>
<name>A0A2T2ZXN3_9PEZI</name>
<reference evidence="1 2" key="1">
    <citation type="journal article" date="2018" name="Mycol. Prog.">
        <title>Coniella lustricola, a new species from submerged detritus.</title>
        <authorList>
            <person name="Raudabaugh D.B."/>
            <person name="Iturriaga T."/>
            <person name="Carver A."/>
            <person name="Mondo S."/>
            <person name="Pangilinan J."/>
            <person name="Lipzen A."/>
            <person name="He G."/>
            <person name="Amirebrahimi M."/>
            <person name="Grigoriev I.V."/>
            <person name="Miller A.N."/>
        </authorList>
    </citation>
    <scope>NUCLEOTIDE SEQUENCE [LARGE SCALE GENOMIC DNA]</scope>
    <source>
        <strain evidence="1 2">B22-T-1</strain>
    </source>
</reference>
<dbReference type="EMBL" id="KZ678580">
    <property type="protein sequence ID" value="PSR79100.1"/>
    <property type="molecule type" value="Genomic_DNA"/>
</dbReference>
<accession>A0A2T2ZXN3</accession>
<evidence type="ECO:0000313" key="1">
    <source>
        <dbReference type="EMBL" id="PSR79100.1"/>
    </source>
</evidence>
<dbReference type="Proteomes" id="UP000241462">
    <property type="component" value="Unassembled WGS sequence"/>
</dbReference>
<gene>
    <name evidence="1" type="ORF">BD289DRAFT_442996</name>
</gene>
<organism evidence="1 2">
    <name type="scientific">Coniella lustricola</name>
    <dbReference type="NCBI Taxonomy" id="2025994"/>
    <lineage>
        <taxon>Eukaryota</taxon>
        <taxon>Fungi</taxon>
        <taxon>Dikarya</taxon>
        <taxon>Ascomycota</taxon>
        <taxon>Pezizomycotina</taxon>
        <taxon>Sordariomycetes</taxon>
        <taxon>Sordariomycetidae</taxon>
        <taxon>Diaporthales</taxon>
        <taxon>Schizoparmaceae</taxon>
        <taxon>Coniella</taxon>
    </lineage>
</organism>
<dbReference type="InParanoid" id="A0A2T2ZXN3"/>
<protein>
    <submittedName>
        <fullName evidence="1">Uncharacterized protein</fullName>
    </submittedName>
</protein>